<evidence type="ECO:0000313" key="2">
    <source>
        <dbReference type="EMBL" id="SEQ46199.1"/>
    </source>
</evidence>
<evidence type="ECO:0000256" key="1">
    <source>
        <dbReference type="SAM" id="MobiDB-lite"/>
    </source>
</evidence>
<gene>
    <name evidence="2" type="ORF">SAMN04487977_104314</name>
</gene>
<proteinExistence type="predicted"/>
<evidence type="ECO:0000313" key="3">
    <source>
        <dbReference type="Proteomes" id="UP000182360"/>
    </source>
</evidence>
<feature type="region of interest" description="Disordered" evidence="1">
    <location>
        <begin position="48"/>
        <end position="70"/>
    </location>
</feature>
<dbReference type="AlphaFoldDB" id="A0A1H9G7Z5"/>
<organism evidence="2 3">
    <name type="scientific">Treponema bryantii</name>
    <dbReference type="NCBI Taxonomy" id="163"/>
    <lineage>
        <taxon>Bacteria</taxon>
        <taxon>Pseudomonadati</taxon>
        <taxon>Spirochaetota</taxon>
        <taxon>Spirochaetia</taxon>
        <taxon>Spirochaetales</taxon>
        <taxon>Treponemataceae</taxon>
        <taxon>Treponema</taxon>
    </lineage>
</organism>
<reference evidence="2 3" key="1">
    <citation type="submission" date="2016-10" db="EMBL/GenBank/DDBJ databases">
        <authorList>
            <person name="de Groot N.N."/>
        </authorList>
    </citation>
    <scope>NUCLEOTIDE SEQUENCE [LARGE SCALE GENOMIC DNA]</scope>
    <source>
        <strain evidence="2 3">B25</strain>
    </source>
</reference>
<name>A0A1H9G7Z5_9SPIR</name>
<dbReference type="EMBL" id="FOFU01000004">
    <property type="protein sequence ID" value="SEQ46199.1"/>
    <property type="molecule type" value="Genomic_DNA"/>
</dbReference>
<accession>A0A1H9G7Z5</accession>
<dbReference type="RefSeq" id="WP_074643480.1">
    <property type="nucleotide sequence ID" value="NZ_FOFU01000004.1"/>
</dbReference>
<keyword evidence="3" id="KW-1185">Reference proteome</keyword>
<dbReference type="Proteomes" id="UP000182360">
    <property type="component" value="Unassembled WGS sequence"/>
</dbReference>
<protein>
    <submittedName>
        <fullName evidence="2">Uncharacterized protein</fullName>
    </submittedName>
</protein>
<sequence length="125" mass="14460">MFFGKIKGTIDEWGFDVFNSTFESFIEIDKSKHMSIVNEANAKGKLIKGDEEGNPILVDPPEPTEKEKSEQRINELENFLRNTDWYAIRFADTEEPIPADIKTNRQAAREEISKLRELLNNNRTV</sequence>